<dbReference type="SUPFAM" id="SSF52096">
    <property type="entry name" value="ClpP/crotonase"/>
    <property type="match status" value="1"/>
</dbReference>
<dbReference type="InterPro" id="IPR045190">
    <property type="entry name" value="MCCB/AccD1-like"/>
</dbReference>
<dbReference type="AlphaFoldDB" id="A7RNT7"/>
<feature type="domain" description="CoA carboxyltransferase N-terminal" evidence="7">
    <location>
        <begin position="1"/>
        <end position="120"/>
    </location>
</feature>
<dbReference type="EC" id="6.4.1.4" evidence="2"/>
<dbReference type="GO" id="GO:0006552">
    <property type="term" value="P:L-leucine catabolic process"/>
    <property type="evidence" value="ECO:0007669"/>
    <property type="project" value="UniProtKB-UniPathway"/>
</dbReference>
<evidence type="ECO:0000256" key="5">
    <source>
        <dbReference type="ARBA" id="ARBA00031404"/>
    </source>
</evidence>
<dbReference type="PANTHER" id="PTHR22855">
    <property type="entry name" value="ACETYL, PROPIONYL, PYRUVATE, AND GLUTACONYL CARBOXYLASE-RELATED"/>
    <property type="match status" value="1"/>
</dbReference>
<evidence type="ECO:0000259" key="7">
    <source>
        <dbReference type="PROSITE" id="PS50980"/>
    </source>
</evidence>
<name>A7RNT7_NEMVE</name>
<evidence type="ECO:0000256" key="6">
    <source>
        <dbReference type="ARBA" id="ARBA00052347"/>
    </source>
</evidence>
<organism evidence="9 10">
    <name type="scientific">Nematostella vectensis</name>
    <name type="common">Starlet sea anemone</name>
    <dbReference type="NCBI Taxonomy" id="45351"/>
    <lineage>
        <taxon>Eukaryota</taxon>
        <taxon>Metazoa</taxon>
        <taxon>Cnidaria</taxon>
        <taxon>Anthozoa</taxon>
        <taxon>Hexacorallia</taxon>
        <taxon>Actiniaria</taxon>
        <taxon>Edwardsiidae</taxon>
        <taxon>Nematostella</taxon>
    </lineage>
</organism>
<protein>
    <recommendedName>
        <fullName evidence="2">methylcrotonoyl-CoA carboxylase</fullName>
        <ecNumber evidence="2">6.4.1.4</ecNumber>
    </recommendedName>
    <alternativeName>
        <fullName evidence="5">3-methylcrotonyl-CoA carboxylase 2</fullName>
    </alternativeName>
    <alternativeName>
        <fullName evidence="3">3-methylcrotonyl-CoA carboxylase non-biotin-containing subunit</fullName>
    </alternativeName>
    <alternativeName>
        <fullName evidence="4">3-methylcrotonyl-CoA:carbon dioxide ligase subunit beta</fullName>
    </alternativeName>
</protein>
<dbReference type="Pfam" id="PF01039">
    <property type="entry name" value="Carboxyl_trans"/>
    <property type="match status" value="1"/>
</dbReference>
<comment type="catalytic activity">
    <reaction evidence="6">
        <text>3-methylbut-2-enoyl-CoA + hydrogencarbonate + ATP = 3-methyl-(2E)-glutaconyl-CoA + ADP + phosphate + H(+)</text>
        <dbReference type="Rhea" id="RHEA:13589"/>
        <dbReference type="ChEBI" id="CHEBI:15378"/>
        <dbReference type="ChEBI" id="CHEBI:17544"/>
        <dbReference type="ChEBI" id="CHEBI:30616"/>
        <dbReference type="ChEBI" id="CHEBI:43474"/>
        <dbReference type="ChEBI" id="CHEBI:57344"/>
        <dbReference type="ChEBI" id="CHEBI:57346"/>
        <dbReference type="ChEBI" id="CHEBI:456216"/>
        <dbReference type="EC" id="6.4.1.4"/>
    </reaction>
</comment>
<evidence type="ECO:0000313" key="9">
    <source>
        <dbReference type="EMBL" id="EDO46912.1"/>
    </source>
</evidence>
<comment type="pathway">
    <text evidence="1">Amino-acid degradation; L-leucine degradation; (S)-3-hydroxy-3-methylglutaryl-CoA from 3-isovaleryl-CoA: step 2/3.</text>
</comment>
<dbReference type="PhylomeDB" id="A7RNT7"/>
<dbReference type="InterPro" id="IPR029045">
    <property type="entry name" value="ClpP/crotonase-like_dom_sf"/>
</dbReference>
<dbReference type="Gene3D" id="3.90.226.10">
    <property type="entry name" value="2-enoyl-CoA Hydratase, Chain A, domain 1"/>
    <property type="match status" value="1"/>
</dbReference>
<gene>
    <name evidence="9" type="ORF">NEMVEDRAFT_v1g66419</name>
</gene>
<evidence type="ECO:0000256" key="3">
    <source>
        <dbReference type="ARBA" id="ARBA00031109"/>
    </source>
</evidence>
<keyword evidence="10" id="KW-1185">Reference proteome</keyword>
<feature type="domain" description="CoA carboxyltransferase C-terminal" evidence="8">
    <location>
        <begin position="1"/>
        <end position="120"/>
    </location>
</feature>
<dbReference type="InterPro" id="IPR011762">
    <property type="entry name" value="COA_CT_N"/>
</dbReference>
<dbReference type="eggNOG" id="KOG0540">
    <property type="taxonomic scope" value="Eukaryota"/>
</dbReference>
<feature type="non-terminal residue" evidence="9">
    <location>
        <position position="120"/>
    </location>
</feature>
<proteinExistence type="predicted"/>
<feature type="non-terminal residue" evidence="9">
    <location>
        <position position="1"/>
    </location>
</feature>
<dbReference type="EMBL" id="DS469523">
    <property type="protein sequence ID" value="EDO46912.1"/>
    <property type="molecule type" value="Genomic_DNA"/>
</dbReference>
<dbReference type="InterPro" id="IPR034733">
    <property type="entry name" value="AcCoA_carboxyl_beta"/>
</dbReference>
<dbReference type="PROSITE" id="PS50980">
    <property type="entry name" value="COA_CT_NTER"/>
    <property type="match status" value="1"/>
</dbReference>
<evidence type="ECO:0000256" key="2">
    <source>
        <dbReference type="ARBA" id="ARBA00026116"/>
    </source>
</evidence>
<evidence type="ECO:0000313" key="10">
    <source>
        <dbReference type="Proteomes" id="UP000001593"/>
    </source>
</evidence>
<dbReference type="KEGG" id="nve:5519129"/>
<dbReference type="UniPathway" id="UPA00363">
    <property type="reaction ID" value="UER00861"/>
</dbReference>
<evidence type="ECO:0000256" key="4">
    <source>
        <dbReference type="ARBA" id="ARBA00031237"/>
    </source>
</evidence>
<dbReference type="GO" id="GO:0004485">
    <property type="term" value="F:methylcrotonoyl-CoA carboxylase activity"/>
    <property type="evidence" value="ECO:0007669"/>
    <property type="project" value="UniProtKB-EC"/>
</dbReference>
<evidence type="ECO:0000256" key="1">
    <source>
        <dbReference type="ARBA" id="ARBA00025711"/>
    </source>
</evidence>
<reference evidence="9 10" key="1">
    <citation type="journal article" date="2007" name="Science">
        <title>Sea anemone genome reveals ancestral eumetazoan gene repertoire and genomic organization.</title>
        <authorList>
            <person name="Putnam N.H."/>
            <person name="Srivastava M."/>
            <person name="Hellsten U."/>
            <person name="Dirks B."/>
            <person name="Chapman J."/>
            <person name="Salamov A."/>
            <person name="Terry A."/>
            <person name="Shapiro H."/>
            <person name="Lindquist E."/>
            <person name="Kapitonov V.V."/>
            <person name="Jurka J."/>
            <person name="Genikhovich G."/>
            <person name="Grigoriev I.V."/>
            <person name="Lucas S.M."/>
            <person name="Steele R.E."/>
            <person name="Finnerty J.R."/>
            <person name="Technau U."/>
            <person name="Martindale M.Q."/>
            <person name="Rokhsar D.S."/>
        </authorList>
    </citation>
    <scope>NUCLEOTIDE SEQUENCE [LARGE SCALE GENOMIC DNA]</scope>
    <source>
        <strain evidence="10">CH2 X CH6</strain>
    </source>
</reference>
<dbReference type="Proteomes" id="UP000001593">
    <property type="component" value="Unassembled WGS sequence"/>
</dbReference>
<dbReference type="InParanoid" id="A7RNT7"/>
<accession>A7RNT7</accession>
<dbReference type="PROSITE" id="PS50989">
    <property type="entry name" value="COA_CT_CTER"/>
    <property type="match status" value="1"/>
</dbReference>
<dbReference type="InterPro" id="IPR011763">
    <property type="entry name" value="COA_CT_C"/>
</dbReference>
<dbReference type="PANTHER" id="PTHR22855:SF47">
    <property type="entry name" value="METHYLCROTONOYL-COA CARBOXYLASE"/>
    <property type="match status" value="1"/>
</dbReference>
<dbReference type="STRING" id="45351.A7RNT7"/>
<sequence length="120" mass="12537">VSGIGRVSGNLCVILANDATVKAGTLYPIGVKKQLRAQEIAEQNRLPLIFLVDSGGAFLPLQAEIFPETGGRTFYNEAVMSSCGVPVVCVVCGSCTAGAAYVPTMAEETVIIDKIGTIFL</sequence>
<evidence type="ECO:0000259" key="8">
    <source>
        <dbReference type="PROSITE" id="PS50989"/>
    </source>
</evidence>
<dbReference type="HOGENOM" id="CLU_155463_0_0_1"/>